<dbReference type="InterPro" id="IPR023296">
    <property type="entry name" value="Glyco_hydro_beta-prop_sf"/>
</dbReference>
<protein>
    <submittedName>
        <fullName evidence="10">Arabinoxylan arabinofuranohydrolase</fullName>
    </submittedName>
</protein>
<dbReference type="RefSeq" id="WP_242941487.1">
    <property type="nucleotide sequence ID" value="NZ_FOGW01000015.1"/>
</dbReference>
<dbReference type="SUPFAM" id="SSF75005">
    <property type="entry name" value="Arabinanase/levansucrase/invertase"/>
    <property type="match status" value="1"/>
</dbReference>
<feature type="chain" id="PRO_5039014061" evidence="8">
    <location>
        <begin position="18"/>
        <end position="684"/>
    </location>
</feature>
<keyword evidence="11" id="KW-1185">Reference proteome</keyword>
<dbReference type="AlphaFoldDB" id="A0A1H9TAQ1"/>
<proteinExistence type="inferred from homology"/>
<dbReference type="InterPro" id="IPR000772">
    <property type="entry name" value="Ricin_B_lectin"/>
</dbReference>
<dbReference type="InterPro" id="IPR006584">
    <property type="entry name" value="Cellulose-bd_IV"/>
</dbReference>
<dbReference type="Pfam" id="PF03422">
    <property type="entry name" value="CBM_6"/>
    <property type="match status" value="1"/>
</dbReference>
<dbReference type="Pfam" id="PF14200">
    <property type="entry name" value="RicinB_lectin_2"/>
    <property type="match status" value="2"/>
</dbReference>
<keyword evidence="5" id="KW-0119">Carbohydrate metabolism</keyword>
<name>A0A1H9TAQ1_9FIRM</name>
<feature type="region of interest" description="Disordered" evidence="7">
    <location>
        <begin position="498"/>
        <end position="535"/>
    </location>
</feature>
<dbReference type="InterPro" id="IPR006710">
    <property type="entry name" value="Glyco_hydro_43"/>
</dbReference>
<dbReference type="SMART" id="SM00458">
    <property type="entry name" value="RICIN"/>
    <property type="match status" value="1"/>
</dbReference>
<dbReference type="SUPFAM" id="SSF49785">
    <property type="entry name" value="Galactose-binding domain-like"/>
    <property type="match status" value="1"/>
</dbReference>
<dbReference type="InterPro" id="IPR035992">
    <property type="entry name" value="Ricin_B-like_lectins"/>
</dbReference>
<organism evidence="10 11">
    <name type="scientific">Lachnobacterium bovis</name>
    <dbReference type="NCBI Taxonomy" id="140626"/>
    <lineage>
        <taxon>Bacteria</taxon>
        <taxon>Bacillati</taxon>
        <taxon>Bacillota</taxon>
        <taxon>Clostridia</taxon>
        <taxon>Lachnospirales</taxon>
        <taxon>Lachnospiraceae</taxon>
        <taxon>Lachnobacterium</taxon>
    </lineage>
</organism>
<dbReference type="Pfam" id="PF04616">
    <property type="entry name" value="Glyco_hydro_43"/>
    <property type="match status" value="1"/>
</dbReference>
<evidence type="ECO:0000259" key="9">
    <source>
        <dbReference type="PROSITE" id="PS51175"/>
    </source>
</evidence>
<keyword evidence="2" id="KW-0858">Xylan degradation</keyword>
<keyword evidence="2" id="KW-0624">Polysaccharide degradation</keyword>
<dbReference type="CDD" id="cd04084">
    <property type="entry name" value="CBM6_xylanase-like"/>
    <property type="match status" value="1"/>
</dbReference>
<dbReference type="CDD" id="cd00161">
    <property type="entry name" value="beta-trefoil_Ricin-like"/>
    <property type="match status" value="1"/>
</dbReference>
<keyword evidence="3 8" id="KW-0732">Signal</keyword>
<dbReference type="PANTHER" id="PTHR43772">
    <property type="entry name" value="ENDO-1,4-BETA-XYLANASE"/>
    <property type="match status" value="1"/>
</dbReference>
<dbReference type="PROSITE" id="PS51175">
    <property type="entry name" value="CBM6"/>
    <property type="match status" value="1"/>
</dbReference>
<dbReference type="InterPro" id="IPR005084">
    <property type="entry name" value="CBM6"/>
</dbReference>
<evidence type="ECO:0000256" key="4">
    <source>
        <dbReference type="ARBA" id="ARBA00022801"/>
    </source>
</evidence>
<sequence length="684" mass="74124">MKNKKIGMSLLTFSLVAGLTTSGFVVPDKFSTRVEVKAANEASEFNGIRLARSLKEGNNPCITQKYSADPCSMEYNGRVYIYSTNDGTVNPNGGSVKKNTYEQINQLNVMSSSDMVNWTDHGTIDVAGRNGAAKWATNSWAPCAAHKKINGKEKFFLYFANNAGGIGVLTSDSPTGPWTDPIKRPLITKQTPNCGNVTWLFDPAVLVDSDGTGYLYFGGGVPSRKDANPKTARVVKLGSDMTSLAGVPQEIDAPWILEDSGINKVGNTYYYSYCTNWANGPLGNAKIAYMTSNSPMGPFKYQGICLDNPGSFFGTAGNNHHSIVQFKNKSYIVYHTEWLNKKIYGSQQGYRTAHVDEITFQNGKILPARGTLKGVSQVSSVNPYVVNQAENMSDQAGISVYGLGDTAVSYNRGEWTKVSNVSFGNGAKNITITAGAKNGAVIKIVEGSLNGRTIGYVRIPATNNSFSYKNITANVNVSGTKDIYFVASNDVVIDKWQFSGTNSQPSNPQPSNPQPSNPQPSNPQPSDPQPSTTKGNVKLQDGWYYIKNVNSQKYLQVAGNRGVASANVEIGHGTGVQGQKWYLQNTSDGYITLKSGLGNFMLDIAYGKNEDGANLQIYNALSHDAQKFYLQKVNGSNAVTIATKVSNGSKSIDVYNHGKADGTNVCQWKTYGNPNQQFIFEKAN</sequence>
<dbReference type="Proteomes" id="UP000182471">
    <property type="component" value="Unassembled WGS sequence"/>
</dbReference>
<evidence type="ECO:0000256" key="7">
    <source>
        <dbReference type="SAM" id="MobiDB-lite"/>
    </source>
</evidence>
<feature type="compositionally biased region" description="Pro residues" evidence="7">
    <location>
        <begin position="507"/>
        <end position="528"/>
    </location>
</feature>
<dbReference type="InterPro" id="IPR008979">
    <property type="entry name" value="Galactose-bd-like_sf"/>
</dbReference>
<evidence type="ECO:0000256" key="2">
    <source>
        <dbReference type="ARBA" id="ARBA00022651"/>
    </source>
</evidence>
<evidence type="ECO:0000256" key="3">
    <source>
        <dbReference type="ARBA" id="ARBA00022729"/>
    </source>
</evidence>
<comment type="similarity">
    <text evidence="1">Belongs to the glycosyl hydrolase 43 family.</text>
</comment>
<gene>
    <name evidence="10" type="ORF">SAMN02910429_01552</name>
</gene>
<keyword evidence="6" id="KW-0326">Glycosidase</keyword>
<dbReference type="SMART" id="SM00606">
    <property type="entry name" value="CBD_IV"/>
    <property type="match status" value="1"/>
</dbReference>
<dbReference type="GO" id="GO:0045493">
    <property type="term" value="P:xylan catabolic process"/>
    <property type="evidence" value="ECO:0007669"/>
    <property type="project" value="UniProtKB-KW"/>
</dbReference>
<reference evidence="11" key="1">
    <citation type="submission" date="2016-10" db="EMBL/GenBank/DDBJ databases">
        <authorList>
            <person name="Varghese N."/>
            <person name="Submissions S."/>
        </authorList>
    </citation>
    <scope>NUCLEOTIDE SEQUENCE [LARGE SCALE GENOMIC DNA]</scope>
    <source>
        <strain evidence="11">S1b</strain>
    </source>
</reference>
<evidence type="ECO:0000313" key="11">
    <source>
        <dbReference type="Proteomes" id="UP000182471"/>
    </source>
</evidence>
<evidence type="ECO:0000256" key="5">
    <source>
        <dbReference type="ARBA" id="ARBA00023277"/>
    </source>
</evidence>
<evidence type="ECO:0000256" key="6">
    <source>
        <dbReference type="ARBA" id="ARBA00023295"/>
    </source>
</evidence>
<keyword evidence="4 10" id="KW-0378">Hydrolase</keyword>
<dbReference type="GO" id="GO:0030246">
    <property type="term" value="F:carbohydrate binding"/>
    <property type="evidence" value="ECO:0007669"/>
    <property type="project" value="InterPro"/>
</dbReference>
<dbReference type="GO" id="GO:0004553">
    <property type="term" value="F:hydrolase activity, hydrolyzing O-glycosyl compounds"/>
    <property type="evidence" value="ECO:0007669"/>
    <property type="project" value="InterPro"/>
</dbReference>
<dbReference type="EMBL" id="FOGW01000015">
    <property type="protein sequence ID" value="SER94208.1"/>
    <property type="molecule type" value="Genomic_DNA"/>
</dbReference>
<evidence type="ECO:0000256" key="8">
    <source>
        <dbReference type="SAM" id="SignalP"/>
    </source>
</evidence>
<dbReference type="Gene3D" id="2.60.120.260">
    <property type="entry name" value="Galactose-binding domain-like"/>
    <property type="match status" value="1"/>
</dbReference>
<dbReference type="InterPro" id="IPR052176">
    <property type="entry name" value="Glycosyl_Hydrlase_43_Enz"/>
</dbReference>
<dbReference type="Gene3D" id="2.80.10.50">
    <property type="match status" value="2"/>
</dbReference>
<feature type="domain" description="CBM6" evidence="9">
    <location>
        <begin position="385"/>
        <end position="499"/>
    </location>
</feature>
<accession>A0A1H9TAQ1</accession>
<dbReference type="PANTHER" id="PTHR43772:SF2">
    <property type="entry name" value="PUTATIVE (AFU_ORTHOLOGUE AFUA_2G04480)-RELATED"/>
    <property type="match status" value="1"/>
</dbReference>
<evidence type="ECO:0000256" key="1">
    <source>
        <dbReference type="ARBA" id="ARBA00009865"/>
    </source>
</evidence>
<evidence type="ECO:0000313" key="10">
    <source>
        <dbReference type="EMBL" id="SER94208.1"/>
    </source>
</evidence>
<feature type="signal peptide" evidence="8">
    <location>
        <begin position="1"/>
        <end position="17"/>
    </location>
</feature>
<dbReference type="SUPFAM" id="SSF50370">
    <property type="entry name" value="Ricin B-like lectins"/>
    <property type="match status" value="1"/>
</dbReference>
<dbReference type="CDD" id="cd09003">
    <property type="entry name" value="GH43_XynD-like"/>
    <property type="match status" value="1"/>
</dbReference>
<dbReference type="Gene3D" id="2.115.10.20">
    <property type="entry name" value="Glycosyl hydrolase domain, family 43"/>
    <property type="match status" value="1"/>
</dbReference>